<dbReference type="SUPFAM" id="SSF54523">
    <property type="entry name" value="Pili subunits"/>
    <property type="match status" value="1"/>
</dbReference>
<keyword evidence="1" id="KW-1133">Transmembrane helix</keyword>
<dbReference type="PROSITE" id="PS00409">
    <property type="entry name" value="PROKAR_NTER_METHYL"/>
    <property type="match status" value="1"/>
</dbReference>
<dbReference type="InterPro" id="IPR045584">
    <property type="entry name" value="Pilin-like"/>
</dbReference>
<proteinExistence type="predicted"/>
<keyword evidence="1" id="KW-0812">Transmembrane</keyword>
<name>A0A497XPA1_9AQUI</name>
<dbReference type="OrthoDB" id="9795524at2"/>
<dbReference type="EMBL" id="RCCJ01000001">
    <property type="protein sequence ID" value="RLJ70124.1"/>
    <property type="molecule type" value="Genomic_DNA"/>
</dbReference>
<dbReference type="Gene3D" id="3.30.700.10">
    <property type="entry name" value="Glycoprotein, Type 4 Pilin"/>
    <property type="match status" value="1"/>
</dbReference>
<evidence type="ECO:0000313" key="3">
    <source>
        <dbReference type="Proteomes" id="UP000267841"/>
    </source>
</evidence>
<organism evidence="2 3">
    <name type="scientific">Hydrogenivirga caldilitoris</name>
    <dbReference type="NCBI Taxonomy" id="246264"/>
    <lineage>
        <taxon>Bacteria</taxon>
        <taxon>Pseudomonadati</taxon>
        <taxon>Aquificota</taxon>
        <taxon>Aquificia</taxon>
        <taxon>Aquificales</taxon>
        <taxon>Aquificaceae</taxon>
        <taxon>Hydrogenivirga</taxon>
    </lineage>
</organism>
<dbReference type="AlphaFoldDB" id="A0A497XPA1"/>
<evidence type="ECO:0000256" key="1">
    <source>
        <dbReference type="SAM" id="Phobius"/>
    </source>
</evidence>
<reference evidence="2 3" key="1">
    <citation type="submission" date="2018-10" db="EMBL/GenBank/DDBJ databases">
        <title>Genomic Encyclopedia of Archaeal and Bacterial Type Strains, Phase II (KMG-II): from individual species to whole genera.</title>
        <authorList>
            <person name="Goeker M."/>
        </authorList>
    </citation>
    <scope>NUCLEOTIDE SEQUENCE [LARGE SCALE GENOMIC DNA]</scope>
    <source>
        <strain evidence="2 3">DSM 16510</strain>
    </source>
</reference>
<accession>A0A497XPA1</accession>
<dbReference type="Proteomes" id="UP000267841">
    <property type="component" value="Unassembled WGS sequence"/>
</dbReference>
<dbReference type="Pfam" id="PF07963">
    <property type="entry name" value="N_methyl"/>
    <property type="match status" value="1"/>
</dbReference>
<keyword evidence="3" id="KW-1185">Reference proteome</keyword>
<comment type="caution">
    <text evidence="2">The sequence shown here is derived from an EMBL/GenBank/DDBJ whole genome shotgun (WGS) entry which is preliminary data.</text>
</comment>
<dbReference type="RefSeq" id="WP_121009257.1">
    <property type="nucleotide sequence ID" value="NZ_RCCJ01000001.1"/>
</dbReference>
<dbReference type="InterPro" id="IPR012902">
    <property type="entry name" value="N_methyl_site"/>
</dbReference>
<feature type="transmembrane region" description="Helical" evidence="1">
    <location>
        <begin position="6"/>
        <end position="27"/>
    </location>
</feature>
<keyword evidence="1" id="KW-0472">Membrane</keyword>
<protein>
    <submittedName>
        <fullName evidence="2">Prepilin-type N-terminal cleavage/methylation domain-containing protein</fullName>
    </submittedName>
</protein>
<dbReference type="NCBIfam" id="TIGR02532">
    <property type="entry name" value="IV_pilin_GFxxxE"/>
    <property type="match status" value="1"/>
</dbReference>
<gene>
    <name evidence="2" type="ORF">BCF55_0388</name>
</gene>
<evidence type="ECO:0000313" key="2">
    <source>
        <dbReference type="EMBL" id="RLJ70124.1"/>
    </source>
</evidence>
<sequence length="198" mass="22294">MSRSKGFTLIELAIVLIIIGILLGFILKGQELIRNAQIKGVHRTYLELVAVFYSYYDRYGKLPGDDDKVSQRWGVDTLFNGDGDGKIETANLGILDFKCTDATNTEECKVWQHLRLGEFIAGIGRENPTHTFGGPIAVGYITFQGLTYHWIGFQGIPTDIARDVDLKYDDGLFNSGWIRSENDYTSTEGTTTLYFKFK</sequence>